<proteinExistence type="predicted"/>
<dbReference type="EMBL" id="DQID01000220">
    <property type="protein sequence ID" value="HCT14821.1"/>
    <property type="molecule type" value="Genomic_DNA"/>
</dbReference>
<evidence type="ECO:0000256" key="1">
    <source>
        <dbReference type="SAM" id="MobiDB-lite"/>
    </source>
</evidence>
<organism evidence="5 6">
    <name type="scientific">Corynebacterium nuruki</name>
    <dbReference type="NCBI Taxonomy" id="1032851"/>
    <lineage>
        <taxon>Bacteria</taxon>
        <taxon>Bacillati</taxon>
        <taxon>Actinomycetota</taxon>
        <taxon>Actinomycetes</taxon>
        <taxon>Mycobacteriales</taxon>
        <taxon>Corynebacteriaceae</taxon>
        <taxon>Corynebacterium</taxon>
    </lineage>
</organism>
<dbReference type="PANTHER" id="PTHR38149">
    <property type="entry name" value="ATPASE"/>
    <property type="match status" value="1"/>
</dbReference>
<dbReference type="AlphaFoldDB" id="A0A3D4T0Q6"/>
<reference evidence="5 6" key="1">
    <citation type="journal article" date="2018" name="Nat. Biotechnol.">
        <title>A standardized bacterial taxonomy based on genome phylogeny substantially revises the tree of life.</title>
        <authorList>
            <person name="Parks D.H."/>
            <person name="Chuvochina M."/>
            <person name="Waite D.W."/>
            <person name="Rinke C."/>
            <person name="Skarshewski A."/>
            <person name="Chaumeil P.A."/>
            <person name="Hugenholtz P."/>
        </authorList>
    </citation>
    <scope>NUCLEOTIDE SEQUENCE [LARGE SCALE GENOMIC DNA]</scope>
    <source>
        <strain evidence="5">UBA11247</strain>
    </source>
</reference>
<dbReference type="InterPro" id="IPR046834">
    <property type="entry name" value="ABC_ATPase_C"/>
</dbReference>
<name>A0A3D4T0Q6_9CORY</name>
<protein>
    <submittedName>
        <fullName evidence="5">ATPase of the ABC class</fullName>
    </submittedName>
</protein>
<dbReference type="SUPFAM" id="SSF52540">
    <property type="entry name" value="P-loop containing nucleoside triphosphate hydrolases"/>
    <property type="match status" value="1"/>
</dbReference>
<dbReference type="InterPro" id="IPR046833">
    <property type="entry name" value="ABC_N"/>
</dbReference>
<gene>
    <name evidence="5" type="ORF">DIW82_08555</name>
</gene>
<dbReference type="PANTHER" id="PTHR38149:SF1">
    <property type="entry name" value="ATPASE"/>
    <property type="match status" value="1"/>
</dbReference>
<feature type="domain" description="ATPase of the ABC class N-terminal" evidence="3">
    <location>
        <begin position="18"/>
        <end position="180"/>
    </location>
</feature>
<evidence type="ECO:0000313" key="5">
    <source>
        <dbReference type="EMBL" id="HCT14821.1"/>
    </source>
</evidence>
<evidence type="ECO:0000313" key="6">
    <source>
        <dbReference type="Proteomes" id="UP000261739"/>
    </source>
</evidence>
<dbReference type="Pfam" id="PF21117">
    <property type="entry name" value="MRB1590_C"/>
    <property type="match status" value="1"/>
</dbReference>
<evidence type="ECO:0000259" key="3">
    <source>
        <dbReference type="Pfam" id="PF20446"/>
    </source>
</evidence>
<evidence type="ECO:0000259" key="2">
    <source>
        <dbReference type="Pfam" id="PF09818"/>
    </source>
</evidence>
<sequence>MVDGDRNSNGRGNGPGDDLRRLLRDLDGAGYGGYRRLTGRTFGIGGPRDGITLRPVHVQADPFAPPSQVEVTVPGDLTGIDPALLGTGPAGDVPVRDHLTRRIAGALDRHRTHGGKSTGFLSIDTPGQEVLDRAAVTVDGDLLRIRFEAALPAQGRRIRGRAAADLLCDLLPDVIGDALLDLSGDQLADLTARVELWRDQEDLRARLPELGLVGFLADGSVLPRAAGNSQRPLSGALPLTAPDSLRRTVNLSSGRVVSGLGVPQGVTLIAGGGYHGKSTLLNALQRGVYNHIPGDGRELAVTVGDATALRAEDGRAVTGVDISAFLHDLPGQTAGTDTRCFTTTNASGSTSQAAGLVEALEAGAGALLIDEDNSATNFMIRDARMRALVPADKEPITPLVDRVRSLWHDHGISTVLVAGGSGAFLDVVDTVIIMDAYRPVDATARARDLAEPVPDDLGAVRLPAPRSPVGGLFRTGTGGGGRGHRGGRGPAARGGKKPRPPQAKGLHSIRVGDGDIDLSALPQLVDPSQTNAVAAALTRLDGHGPLRGQVERALADLASDVASGRSDRPWRLARPRVAEVAAAVNRYRELRLR</sequence>
<dbReference type="InterPro" id="IPR049069">
    <property type="entry name" value="MRB1590-like_C"/>
</dbReference>
<dbReference type="Pfam" id="PF20446">
    <property type="entry name" value="ABC_N"/>
    <property type="match status" value="1"/>
</dbReference>
<dbReference type="InterPro" id="IPR019195">
    <property type="entry name" value="ABC_ATPase_put"/>
</dbReference>
<feature type="region of interest" description="Disordered" evidence="1">
    <location>
        <begin position="457"/>
        <end position="509"/>
    </location>
</feature>
<dbReference type="Pfam" id="PF09818">
    <property type="entry name" value="ABC_ATPase"/>
    <property type="match status" value="1"/>
</dbReference>
<feature type="domain" description="ATPase of the ABC class C-terminal" evidence="2">
    <location>
        <begin position="189"/>
        <end position="453"/>
    </location>
</feature>
<dbReference type="InterPro" id="IPR027417">
    <property type="entry name" value="P-loop_NTPase"/>
</dbReference>
<dbReference type="Proteomes" id="UP000261739">
    <property type="component" value="Unassembled WGS sequence"/>
</dbReference>
<comment type="caution">
    <text evidence="5">The sequence shown here is derived from an EMBL/GenBank/DDBJ whole genome shotgun (WGS) entry which is preliminary data.</text>
</comment>
<feature type="domain" description="MRB1590-like C-terminal" evidence="4">
    <location>
        <begin position="502"/>
        <end position="592"/>
    </location>
</feature>
<accession>A0A3D4T0Q6</accession>
<evidence type="ECO:0000259" key="4">
    <source>
        <dbReference type="Pfam" id="PF21117"/>
    </source>
</evidence>